<protein>
    <submittedName>
        <fullName evidence="3">IS110 family transposase</fullName>
    </submittedName>
</protein>
<dbReference type="EMBL" id="JAUKWQ010000003">
    <property type="protein sequence ID" value="MDO1583103.1"/>
    <property type="molecule type" value="Genomic_DNA"/>
</dbReference>
<evidence type="ECO:0000313" key="2">
    <source>
        <dbReference type="EMBL" id="MDO1583103.1"/>
    </source>
</evidence>
<keyword evidence="4" id="KW-1185">Reference proteome</keyword>
<comment type="caution">
    <text evidence="3">The sequence shown here is derived from an EMBL/GenBank/DDBJ whole genome shotgun (WGS) entry which is preliminary data.</text>
</comment>
<reference evidence="3" key="2">
    <citation type="submission" date="2023-07" db="EMBL/GenBank/DDBJ databases">
        <authorList>
            <person name="Sun H."/>
        </authorList>
    </citation>
    <scope>NUCLEOTIDE SEQUENCE</scope>
    <source>
        <strain evidence="3">05753</strain>
    </source>
</reference>
<accession>A0ABT8T337</accession>
<feature type="transmembrane region" description="Helical" evidence="1">
    <location>
        <begin position="15"/>
        <end position="32"/>
    </location>
</feature>
<name>A0ABT8T337_9HYPH</name>
<keyword evidence="1" id="KW-0472">Membrane</keyword>
<dbReference type="Proteomes" id="UP001169006">
    <property type="component" value="Unassembled WGS sequence"/>
</dbReference>
<gene>
    <name evidence="2" type="ORF">Q2T52_13510</name>
    <name evidence="3" type="ORF">Q2T52_23855</name>
</gene>
<evidence type="ECO:0000313" key="4">
    <source>
        <dbReference type="Proteomes" id="UP001169006"/>
    </source>
</evidence>
<reference evidence="3" key="1">
    <citation type="journal article" date="2015" name="Int. J. Syst. Evol. Microbiol.">
        <title>Rhizobium oryzicola sp. nov., potential plant-growth-promoting endophytic bacteria isolated from rice roots.</title>
        <authorList>
            <person name="Zhang X.X."/>
            <person name="Gao J.S."/>
            <person name="Cao Y.H."/>
            <person name="Sheirdil R.A."/>
            <person name="Wang X.C."/>
            <person name="Zhang L."/>
        </authorList>
    </citation>
    <scope>NUCLEOTIDE SEQUENCE</scope>
    <source>
        <strain evidence="3">05753</strain>
    </source>
</reference>
<keyword evidence="1" id="KW-1133">Transmembrane helix</keyword>
<keyword evidence="1" id="KW-0812">Transmembrane</keyword>
<dbReference type="EMBL" id="JAUKWQ010000012">
    <property type="protein sequence ID" value="MDO1585137.1"/>
    <property type="molecule type" value="Genomic_DNA"/>
</dbReference>
<organism evidence="3 4">
    <name type="scientific">Rhizobium oryzicola</name>
    <dbReference type="NCBI Taxonomy" id="1232668"/>
    <lineage>
        <taxon>Bacteria</taxon>
        <taxon>Pseudomonadati</taxon>
        <taxon>Pseudomonadota</taxon>
        <taxon>Alphaproteobacteria</taxon>
        <taxon>Hyphomicrobiales</taxon>
        <taxon>Rhizobiaceae</taxon>
        <taxon>Rhizobium/Agrobacterium group</taxon>
        <taxon>Rhizobium</taxon>
    </lineage>
</organism>
<proteinExistence type="predicted"/>
<feature type="non-terminal residue" evidence="3">
    <location>
        <position position="1"/>
    </location>
</feature>
<sequence length="43" mass="4810">VKYDQLKAAGKPPKVAITAIMRKLIVLANALLKNNRKWTPKHA</sequence>
<evidence type="ECO:0000256" key="1">
    <source>
        <dbReference type="SAM" id="Phobius"/>
    </source>
</evidence>
<evidence type="ECO:0000313" key="3">
    <source>
        <dbReference type="EMBL" id="MDO1585137.1"/>
    </source>
</evidence>